<dbReference type="Gene3D" id="2.40.160.50">
    <property type="entry name" value="membrane protein fhac: a member of the omp85/tpsb transporter family"/>
    <property type="match status" value="1"/>
</dbReference>
<evidence type="ECO:0000313" key="7">
    <source>
        <dbReference type="Proteomes" id="UP000243106"/>
    </source>
</evidence>
<dbReference type="Pfam" id="PF01103">
    <property type="entry name" value="Omp85"/>
    <property type="match status" value="1"/>
</dbReference>
<evidence type="ECO:0000256" key="1">
    <source>
        <dbReference type="ARBA" id="ARBA00004370"/>
    </source>
</evidence>
<comment type="subcellular location">
    <subcellularLocation>
        <location evidence="1">Membrane</location>
    </subcellularLocation>
</comment>
<dbReference type="AlphaFoldDB" id="A0A1I5YRM7"/>
<evidence type="ECO:0000259" key="5">
    <source>
        <dbReference type="Pfam" id="PF01103"/>
    </source>
</evidence>
<keyword evidence="3" id="KW-0812">Transmembrane</keyword>
<dbReference type="PANTHER" id="PTHR12815:SF18">
    <property type="entry name" value="SORTING AND ASSEMBLY MACHINERY COMPONENT 50 HOMOLOG"/>
    <property type="match status" value="1"/>
</dbReference>
<accession>A0A1I5YRM7</accession>
<keyword evidence="7" id="KW-1185">Reference proteome</keyword>
<evidence type="ECO:0000256" key="2">
    <source>
        <dbReference type="ARBA" id="ARBA00022452"/>
    </source>
</evidence>
<evidence type="ECO:0000256" key="3">
    <source>
        <dbReference type="ARBA" id="ARBA00022692"/>
    </source>
</evidence>
<dbReference type="RefSeq" id="WP_093011671.1">
    <property type="nucleotide sequence ID" value="NZ_FOXV01000006.1"/>
</dbReference>
<proteinExistence type="predicted"/>
<dbReference type="STRING" id="93684.SAMN05421853_106209"/>
<dbReference type="EMBL" id="FOXV01000006">
    <property type="protein sequence ID" value="SFQ46881.1"/>
    <property type="molecule type" value="Genomic_DNA"/>
</dbReference>
<keyword evidence="4" id="KW-0472">Membrane</keyword>
<keyword evidence="2" id="KW-1134">Transmembrane beta strand</keyword>
<evidence type="ECO:0000256" key="4">
    <source>
        <dbReference type="ARBA" id="ARBA00023136"/>
    </source>
</evidence>
<evidence type="ECO:0000313" key="6">
    <source>
        <dbReference type="EMBL" id="SFQ46881.1"/>
    </source>
</evidence>
<dbReference type="Proteomes" id="UP000243106">
    <property type="component" value="Unassembled WGS sequence"/>
</dbReference>
<name>A0A1I5YRM7_9RHOB</name>
<dbReference type="PANTHER" id="PTHR12815">
    <property type="entry name" value="SORTING AND ASSEMBLY MACHINERY SAMM50 PROTEIN FAMILY MEMBER"/>
    <property type="match status" value="1"/>
</dbReference>
<feature type="domain" description="Bacterial surface antigen (D15)" evidence="5">
    <location>
        <begin position="288"/>
        <end position="585"/>
    </location>
</feature>
<dbReference type="InterPro" id="IPR000184">
    <property type="entry name" value="Bac_surfAg_D15"/>
</dbReference>
<dbReference type="GO" id="GO:0019867">
    <property type="term" value="C:outer membrane"/>
    <property type="evidence" value="ECO:0007669"/>
    <property type="project" value="InterPro"/>
</dbReference>
<reference evidence="7" key="1">
    <citation type="submission" date="2016-10" db="EMBL/GenBank/DDBJ databases">
        <authorList>
            <person name="Varghese N."/>
            <person name="Submissions S."/>
        </authorList>
    </citation>
    <scope>NUCLEOTIDE SEQUENCE [LARGE SCALE GENOMIC DNA]</scope>
    <source>
        <strain evidence="7">JCM 10271</strain>
    </source>
</reference>
<sequence>MALPADALEDIDIEIATDDAEAGNRIGRAIRNTSSLTTATPEGLETPQEVAAAALSDYQTVVEALYDAGFYSGVVSIRLDGREVADLELLNLPPAFQRAEIRVETGPQFRFRQAEIAPLAARTELPDGFAQGQPAETGVIREAAQASIEGWRQRGHAKAMPDSEQATALHDIARLDVRIGIDPGPRVSFGDMQITTDSAVRQAAIRRIAGFPAGERFDPDDVDRVVNRLRRTGAFSSVTLSEADVVEPDGSMDMLLSVSDRKPRRIGFGAEVSTLEGGALTAFWLHRNIFGGAERLRFDASVSNIGASDSGMDYSLSGRLEIPAIYGAETDGYVQASLTREDEPTFISNRAEFEIGATRRLNDRYTAEIGLGLSYSETEDDLGEREFLLLTLPGTLTYDTRSNDLNPVSGYYVTATATPFVGLMGSPGGLKFDADARAYQGFGMDDATVAALRIQLGSVAGPDITDAPPDFLYTSGGGGTVRGQPFRSLAVDLGNGDEIGGRSFLGISAELRRDVTENIGVVGFYDAGYIGEESFYDGSGEWHSGAGLGIRYQTGIGPIRVDVAGPTGGETGEGVQFYIGIGQAF</sequence>
<organism evidence="6 7">
    <name type="scientific">Roseivivax halotolerans</name>
    <dbReference type="NCBI Taxonomy" id="93684"/>
    <lineage>
        <taxon>Bacteria</taxon>
        <taxon>Pseudomonadati</taxon>
        <taxon>Pseudomonadota</taxon>
        <taxon>Alphaproteobacteria</taxon>
        <taxon>Rhodobacterales</taxon>
        <taxon>Roseobacteraceae</taxon>
        <taxon>Roseivivax</taxon>
    </lineage>
</organism>
<gene>
    <name evidence="6" type="ORF">SAMN05421853_106209</name>
</gene>
<dbReference type="InterPro" id="IPR039910">
    <property type="entry name" value="D15-like"/>
</dbReference>
<protein>
    <submittedName>
        <fullName evidence="6">Translocation and assembly module TamA</fullName>
    </submittedName>
</protein>
<dbReference type="Gene3D" id="3.10.20.310">
    <property type="entry name" value="membrane protein fhac"/>
    <property type="match status" value="1"/>
</dbReference>